<dbReference type="KEGG" id="snw:BBN63_00615"/>
<name>A0A1U9QMU6_STRNV</name>
<dbReference type="AlphaFoldDB" id="A0A1U9QMU6"/>
<dbReference type="EMBL" id="CP018047">
    <property type="protein sequence ID" value="AQU64985.1"/>
    <property type="molecule type" value="Genomic_DNA"/>
</dbReference>
<protein>
    <submittedName>
        <fullName evidence="2">Uncharacterized protein</fullName>
    </submittedName>
</protein>
<organism evidence="2 3">
    <name type="scientific">Streptomyces niveus</name>
    <name type="common">Streptomyces spheroides</name>
    <dbReference type="NCBI Taxonomy" id="193462"/>
    <lineage>
        <taxon>Bacteria</taxon>
        <taxon>Bacillati</taxon>
        <taxon>Actinomycetota</taxon>
        <taxon>Actinomycetes</taxon>
        <taxon>Kitasatosporales</taxon>
        <taxon>Streptomycetaceae</taxon>
        <taxon>Streptomyces</taxon>
    </lineage>
</organism>
<gene>
    <name evidence="2" type="ORF">BBN63_00615</name>
</gene>
<accession>A0A1U9QMU6</accession>
<feature type="transmembrane region" description="Helical" evidence="1">
    <location>
        <begin position="20"/>
        <end position="45"/>
    </location>
</feature>
<evidence type="ECO:0000313" key="3">
    <source>
        <dbReference type="Proteomes" id="UP000189677"/>
    </source>
</evidence>
<sequence>MRAVSWERLGRPRKTRDCFFSRWASIWAILSSAPARLVGLVLLGWAEIAATGDEGAVHLKRIRRVVG</sequence>
<keyword evidence="1" id="KW-0812">Transmembrane</keyword>
<keyword evidence="1" id="KW-0472">Membrane</keyword>
<proteinExistence type="predicted"/>
<evidence type="ECO:0000256" key="1">
    <source>
        <dbReference type="SAM" id="Phobius"/>
    </source>
</evidence>
<evidence type="ECO:0000313" key="2">
    <source>
        <dbReference type="EMBL" id="AQU64985.1"/>
    </source>
</evidence>
<reference evidence="2 3" key="1">
    <citation type="submission" date="2016-11" db="EMBL/GenBank/DDBJ databases">
        <title>Complete genome sequence of Streptomyces niveus SCSIO 3406.</title>
        <authorList>
            <person name="Zhu Q."/>
            <person name="Cheng W."/>
            <person name="Song Y."/>
            <person name="Li Q."/>
            <person name="Ju J."/>
        </authorList>
    </citation>
    <scope>NUCLEOTIDE SEQUENCE [LARGE SCALE GENOMIC DNA]</scope>
    <source>
        <strain evidence="2 3">SCSIO 3406</strain>
    </source>
</reference>
<keyword evidence="1" id="KW-1133">Transmembrane helix</keyword>
<keyword evidence="3" id="KW-1185">Reference proteome</keyword>
<dbReference type="Proteomes" id="UP000189677">
    <property type="component" value="Chromosome"/>
</dbReference>